<proteinExistence type="predicted"/>
<dbReference type="AlphaFoldDB" id="A0A7Z0EL65"/>
<evidence type="ECO:0000313" key="7">
    <source>
        <dbReference type="Proteomes" id="UP000572051"/>
    </source>
</evidence>
<feature type="domain" description="SGNH hydrolase-type esterase" evidence="5">
    <location>
        <begin position="155"/>
        <end position="404"/>
    </location>
</feature>
<feature type="compositionally biased region" description="Basic and acidic residues" evidence="3">
    <location>
        <begin position="23"/>
        <end position="45"/>
    </location>
</feature>
<dbReference type="SUPFAM" id="SSF52266">
    <property type="entry name" value="SGNH hydrolase"/>
    <property type="match status" value="1"/>
</dbReference>
<dbReference type="GO" id="GO:0004806">
    <property type="term" value="F:triacylglycerol lipase activity"/>
    <property type="evidence" value="ECO:0007669"/>
    <property type="project" value="TreeGrafter"/>
</dbReference>
<keyword evidence="4" id="KW-0812">Transmembrane</keyword>
<accession>A0A7Z0EL65</accession>
<evidence type="ECO:0000256" key="3">
    <source>
        <dbReference type="SAM" id="MobiDB-lite"/>
    </source>
</evidence>
<protein>
    <submittedName>
        <fullName evidence="6">Lysophospholipase L1-like esterase</fullName>
    </submittedName>
</protein>
<feature type="transmembrane region" description="Helical" evidence="4">
    <location>
        <begin position="85"/>
        <end position="103"/>
    </location>
</feature>
<evidence type="ECO:0000256" key="2">
    <source>
        <dbReference type="PIRSR" id="PIRSR637460-2"/>
    </source>
</evidence>
<dbReference type="InterPro" id="IPR036514">
    <property type="entry name" value="SGNH_hydro_sf"/>
</dbReference>
<dbReference type="Proteomes" id="UP000572051">
    <property type="component" value="Unassembled WGS sequence"/>
</dbReference>
<sequence length="462" mass="49443">MSERGDDGSGAEVPENPPGSPSDDARTGDGTRPDDHTPVDGDARPAEPGAADGDADDGPADDSDGSAPGDGGAPRRPRGRRRARAALVASAVLVLALIVTLVVPPARDGLVNLWCEATDGVCPVEELPPITEDEETDPRVRMEPEEAALWGNYVALGDSYSSGDGAGDYDPATAEPGGCWRSEHAYSQLIQQEFDFAGSLGFYACSSHRATHMLEQLGTPESQIERVTEHTSLVTLGIGGNDLGFIPVLRTCIVRMPLLDNGACQAQEGEIGRRLDAFEEDLTEVLGEIRDRAPDARVLVLGYPRLFPEEPQGMYYTLTVSDQEWLNGIGRDLNERIRDVVYEVDGDVYGERQAGSVEYVNTYSALNGYEVSADEAWLNGIVLGQFGEGLRVDRASFHPTAQGQMSIADRVRRQVEQGPERVLYVSRETLASADDDRLAAELGGPLAPVIGPPAPGTEADGE</sequence>
<feature type="disulfide bond" evidence="2">
    <location>
        <begin position="252"/>
        <end position="264"/>
    </location>
</feature>
<gene>
    <name evidence="6" type="ORF">HNR10_001532</name>
</gene>
<feature type="active site" evidence="1">
    <location>
        <position position="398"/>
    </location>
</feature>
<keyword evidence="7" id="KW-1185">Reference proteome</keyword>
<dbReference type="EMBL" id="JACCFS010000001">
    <property type="protein sequence ID" value="NYJ33651.1"/>
    <property type="molecule type" value="Genomic_DNA"/>
</dbReference>
<keyword evidence="4" id="KW-1133">Transmembrane helix</keyword>
<dbReference type="InterPro" id="IPR037460">
    <property type="entry name" value="SEST-like"/>
</dbReference>
<evidence type="ECO:0000256" key="4">
    <source>
        <dbReference type="SAM" id="Phobius"/>
    </source>
</evidence>
<dbReference type="Gene3D" id="3.40.50.1110">
    <property type="entry name" value="SGNH hydrolase"/>
    <property type="match status" value="1"/>
</dbReference>
<name>A0A7Z0EL65_9ACTN</name>
<feature type="disulfide bond" evidence="2">
    <location>
        <begin position="179"/>
        <end position="205"/>
    </location>
</feature>
<evidence type="ECO:0000256" key="1">
    <source>
        <dbReference type="PIRSR" id="PIRSR637460-1"/>
    </source>
</evidence>
<feature type="active site" description="Nucleophile" evidence="1">
    <location>
        <position position="159"/>
    </location>
</feature>
<dbReference type="PANTHER" id="PTHR37981:SF1">
    <property type="entry name" value="SGNH HYDROLASE-TYPE ESTERASE DOMAIN-CONTAINING PROTEIN"/>
    <property type="match status" value="1"/>
</dbReference>
<dbReference type="GO" id="GO:0019433">
    <property type="term" value="P:triglyceride catabolic process"/>
    <property type="evidence" value="ECO:0007669"/>
    <property type="project" value="TreeGrafter"/>
</dbReference>
<dbReference type="InterPro" id="IPR013830">
    <property type="entry name" value="SGNH_hydro"/>
</dbReference>
<keyword evidence="2" id="KW-1015">Disulfide bond</keyword>
<evidence type="ECO:0000313" key="6">
    <source>
        <dbReference type="EMBL" id="NYJ33651.1"/>
    </source>
</evidence>
<organism evidence="6 7">
    <name type="scientific">Nocardiopsis aegyptia</name>
    <dbReference type="NCBI Taxonomy" id="220378"/>
    <lineage>
        <taxon>Bacteria</taxon>
        <taxon>Bacillati</taxon>
        <taxon>Actinomycetota</taxon>
        <taxon>Actinomycetes</taxon>
        <taxon>Streptosporangiales</taxon>
        <taxon>Nocardiopsidaceae</taxon>
        <taxon>Nocardiopsis</taxon>
    </lineage>
</organism>
<feature type="compositionally biased region" description="Acidic residues" evidence="3">
    <location>
        <begin position="53"/>
        <end position="64"/>
    </location>
</feature>
<dbReference type="PANTHER" id="PTHR37981">
    <property type="entry name" value="LIPASE 2"/>
    <property type="match status" value="1"/>
</dbReference>
<feature type="region of interest" description="Disordered" evidence="3">
    <location>
        <begin position="1"/>
        <end position="81"/>
    </location>
</feature>
<dbReference type="Pfam" id="PF13472">
    <property type="entry name" value="Lipase_GDSL_2"/>
    <property type="match status" value="1"/>
</dbReference>
<feature type="region of interest" description="Disordered" evidence="3">
    <location>
        <begin position="442"/>
        <end position="462"/>
    </location>
</feature>
<dbReference type="RefSeq" id="WP_179821961.1">
    <property type="nucleotide sequence ID" value="NZ_JACCFS010000001.1"/>
</dbReference>
<keyword evidence="4" id="KW-0472">Membrane</keyword>
<reference evidence="6 7" key="1">
    <citation type="submission" date="2020-07" db="EMBL/GenBank/DDBJ databases">
        <title>Sequencing the genomes of 1000 actinobacteria strains.</title>
        <authorList>
            <person name="Klenk H.-P."/>
        </authorList>
    </citation>
    <scope>NUCLEOTIDE SEQUENCE [LARGE SCALE GENOMIC DNA]</scope>
    <source>
        <strain evidence="6 7">DSM 44442</strain>
    </source>
</reference>
<comment type="caution">
    <text evidence="6">The sequence shown here is derived from an EMBL/GenBank/DDBJ whole genome shotgun (WGS) entry which is preliminary data.</text>
</comment>
<evidence type="ECO:0000259" key="5">
    <source>
        <dbReference type="Pfam" id="PF13472"/>
    </source>
</evidence>
<dbReference type="CDD" id="cd01823">
    <property type="entry name" value="SEST_like"/>
    <property type="match status" value="1"/>
</dbReference>